<gene>
    <name evidence="1" type="ORF">SAMN04488569_100433</name>
</gene>
<evidence type="ECO:0000313" key="2">
    <source>
        <dbReference type="Proteomes" id="UP000199589"/>
    </source>
</evidence>
<dbReference type="EMBL" id="FOSJ01000004">
    <property type="protein sequence ID" value="SFJ96666.1"/>
    <property type="molecule type" value="Genomic_DNA"/>
</dbReference>
<protein>
    <recommendedName>
        <fullName evidence="3">PH domain-containing protein</fullName>
    </recommendedName>
</protein>
<dbReference type="RefSeq" id="WP_072694660.1">
    <property type="nucleotide sequence ID" value="NZ_FOSJ01000004.1"/>
</dbReference>
<name>A0A1I3VQT4_9LACT</name>
<dbReference type="OrthoDB" id="2184921at2"/>
<keyword evidence="2" id="KW-1185">Reference proteome</keyword>
<reference evidence="2" key="1">
    <citation type="submission" date="2016-10" db="EMBL/GenBank/DDBJ databases">
        <authorList>
            <person name="Varghese N."/>
            <person name="Submissions S."/>
        </authorList>
    </citation>
    <scope>NUCLEOTIDE SEQUENCE [LARGE SCALE GENOMIC DNA]</scope>
    <source>
        <strain evidence="2">DSM 16108</strain>
    </source>
</reference>
<evidence type="ECO:0008006" key="3">
    <source>
        <dbReference type="Google" id="ProtNLM"/>
    </source>
</evidence>
<dbReference type="Proteomes" id="UP000199589">
    <property type="component" value="Unassembled WGS sequence"/>
</dbReference>
<accession>A0A1I3VQT4</accession>
<evidence type="ECO:0000313" key="1">
    <source>
        <dbReference type="EMBL" id="SFJ96666.1"/>
    </source>
</evidence>
<organism evidence="1 2">
    <name type="scientific">Marinilactibacillus piezotolerans</name>
    <dbReference type="NCBI Taxonomy" id="258723"/>
    <lineage>
        <taxon>Bacteria</taxon>
        <taxon>Bacillati</taxon>
        <taxon>Bacillota</taxon>
        <taxon>Bacilli</taxon>
        <taxon>Lactobacillales</taxon>
        <taxon>Carnobacteriaceae</taxon>
        <taxon>Marinilactibacillus</taxon>
    </lineage>
</organism>
<dbReference type="AlphaFoldDB" id="A0A1I3VQT4"/>
<proteinExistence type="predicted"/>
<sequence>MKIAITKSALEEAKEKYGNFQAVSGYVEEDKKFFLPLPKYYIVVVDRNNLTLSQLDIKLDEKSVEVISLKNIKSIKVTGRNIRRVSIITKNKTIKLIIKPRVIGIKEYQRKLISKLESLSK</sequence>